<dbReference type="InterPro" id="IPR036390">
    <property type="entry name" value="WH_DNA-bd_sf"/>
</dbReference>
<dbReference type="RefSeq" id="WP_133681309.1">
    <property type="nucleotide sequence ID" value="NZ_SNZP01000008.1"/>
</dbReference>
<gene>
    <name evidence="5" type="ORF">DFP86_108193</name>
</gene>
<dbReference type="GO" id="GO:0003700">
    <property type="term" value="F:DNA-binding transcription factor activity"/>
    <property type="evidence" value="ECO:0007669"/>
    <property type="project" value="InterPro"/>
</dbReference>
<dbReference type="PRINTS" id="PR00598">
    <property type="entry name" value="HTHMARR"/>
</dbReference>
<protein>
    <submittedName>
        <fullName evidence="5">DNA-binding MarR family transcriptional regulator</fullName>
    </submittedName>
</protein>
<dbReference type="Pfam" id="PF01047">
    <property type="entry name" value="MarR"/>
    <property type="match status" value="1"/>
</dbReference>
<accession>A0A4R7B3S9</accession>
<name>A0A4R7B3S9_9NEIS</name>
<proteinExistence type="predicted"/>
<evidence type="ECO:0000313" key="5">
    <source>
        <dbReference type="EMBL" id="TDR78472.1"/>
    </source>
</evidence>
<dbReference type="SUPFAM" id="SSF46785">
    <property type="entry name" value="Winged helix' DNA-binding domain"/>
    <property type="match status" value="1"/>
</dbReference>
<keyword evidence="6" id="KW-1185">Reference proteome</keyword>
<dbReference type="PANTHER" id="PTHR42756:SF1">
    <property type="entry name" value="TRANSCRIPTIONAL REPRESSOR OF EMRAB OPERON"/>
    <property type="match status" value="1"/>
</dbReference>
<dbReference type="GO" id="GO:0003677">
    <property type="term" value="F:DNA binding"/>
    <property type="evidence" value="ECO:0007669"/>
    <property type="project" value="UniProtKB-KW"/>
</dbReference>
<dbReference type="InterPro" id="IPR036388">
    <property type="entry name" value="WH-like_DNA-bd_sf"/>
</dbReference>
<keyword evidence="1" id="KW-0805">Transcription regulation</keyword>
<evidence type="ECO:0000313" key="6">
    <source>
        <dbReference type="Proteomes" id="UP000295611"/>
    </source>
</evidence>
<sequence>MSQSPREPFLPVIRLLAQTYQAFEQFSAFHVRQMGLTPPQFDVVATLGNTRGMSCKELSEKTLITKGTLTGVVDRLCDKGIVQRTTMEHDRRSVFVALTARGEALFEEAFPAHLMHMRQAFTAFDSKDYDLCATELKRLRDAFTVAMAEVPDETC</sequence>
<feature type="domain" description="HTH marR-type" evidence="4">
    <location>
        <begin position="9"/>
        <end position="141"/>
    </location>
</feature>
<dbReference type="PROSITE" id="PS50995">
    <property type="entry name" value="HTH_MARR_2"/>
    <property type="match status" value="1"/>
</dbReference>
<dbReference type="AlphaFoldDB" id="A0A4R7B3S9"/>
<dbReference type="SMART" id="SM00347">
    <property type="entry name" value="HTH_MARR"/>
    <property type="match status" value="1"/>
</dbReference>
<dbReference type="Gene3D" id="1.10.10.10">
    <property type="entry name" value="Winged helix-like DNA-binding domain superfamily/Winged helix DNA-binding domain"/>
    <property type="match status" value="1"/>
</dbReference>
<keyword evidence="2 5" id="KW-0238">DNA-binding</keyword>
<organism evidence="5 6">
    <name type="scientific">Paludibacterium purpuratum</name>
    <dbReference type="NCBI Taxonomy" id="1144873"/>
    <lineage>
        <taxon>Bacteria</taxon>
        <taxon>Pseudomonadati</taxon>
        <taxon>Pseudomonadota</taxon>
        <taxon>Betaproteobacteria</taxon>
        <taxon>Neisseriales</taxon>
        <taxon>Chromobacteriaceae</taxon>
        <taxon>Paludibacterium</taxon>
    </lineage>
</organism>
<dbReference type="EMBL" id="SNZP01000008">
    <property type="protein sequence ID" value="TDR78472.1"/>
    <property type="molecule type" value="Genomic_DNA"/>
</dbReference>
<dbReference type="Proteomes" id="UP000295611">
    <property type="component" value="Unassembled WGS sequence"/>
</dbReference>
<evidence type="ECO:0000256" key="2">
    <source>
        <dbReference type="ARBA" id="ARBA00023125"/>
    </source>
</evidence>
<dbReference type="PANTHER" id="PTHR42756">
    <property type="entry name" value="TRANSCRIPTIONAL REGULATOR, MARR"/>
    <property type="match status" value="1"/>
</dbReference>
<dbReference type="OrthoDB" id="9787636at2"/>
<evidence type="ECO:0000259" key="4">
    <source>
        <dbReference type="PROSITE" id="PS50995"/>
    </source>
</evidence>
<keyword evidence="3" id="KW-0804">Transcription</keyword>
<comment type="caution">
    <text evidence="5">The sequence shown here is derived from an EMBL/GenBank/DDBJ whole genome shotgun (WGS) entry which is preliminary data.</text>
</comment>
<evidence type="ECO:0000256" key="1">
    <source>
        <dbReference type="ARBA" id="ARBA00023015"/>
    </source>
</evidence>
<reference evidence="5 6" key="1">
    <citation type="submission" date="2019-03" db="EMBL/GenBank/DDBJ databases">
        <title>Genomic Encyclopedia of Type Strains, Phase III (KMG-III): the genomes of soil and plant-associated and newly described type strains.</title>
        <authorList>
            <person name="Whitman W."/>
        </authorList>
    </citation>
    <scope>NUCLEOTIDE SEQUENCE [LARGE SCALE GENOMIC DNA]</scope>
    <source>
        <strain evidence="5 6">CECT 8976</strain>
    </source>
</reference>
<evidence type="ECO:0000256" key="3">
    <source>
        <dbReference type="ARBA" id="ARBA00023163"/>
    </source>
</evidence>
<dbReference type="InterPro" id="IPR000835">
    <property type="entry name" value="HTH_MarR-typ"/>
</dbReference>